<sequence length="315" mass="33614">MGIGIICGLLAGALWGMVFIAPRLLPAFTPWELSIGRYLAYGLVALVASLPLLRRISRKLTRADCLALLRQSCAGNLVYYVLLAAAVQLAGVGPASLIIGILPISVSLAGRRDRGALPLRQLALPLLLVALGITCINVDLFSSATASQATVATRLAGVACAAGALASWTWYAVDNARYLQRNPQYSSHEWSALYGLSTGVLSVVFGILGWLLFAPLVTAAETQPDWQMFWLVNGALALGASLIGNSLWNRASRRLPLTLSGQLLVMESLFALLYVFMLEGRLPRLLEATAIALLIVGVAWAVRLHGTLHSRGKSA</sequence>
<dbReference type="EMBL" id="AKCV02000015">
    <property type="protein sequence ID" value="TMS58797.1"/>
    <property type="molecule type" value="Genomic_DNA"/>
</dbReference>
<dbReference type="Proteomes" id="UP000004277">
    <property type="component" value="Unassembled WGS sequence"/>
</dbReference>
<gene>
    <name evidence="1" type="ORF">MW7_008840</name>
</gene>
<keyword evidence="2" id="KW-1185">Reference proteome</keyword>
<comment type="caution">
    <text evidence="1">The sequence shown here is derived from an EMBL/GenBank/DDBJ whole genome shotgun (WGS) entry which is preliminary data.</text>
</comment>
<accession>A0ACD3SRA5</accession>
<proteinExistence type="predicted"/>
<evidence type="ECO:0000313" key="2">
    <source>
        <dbReference type="Proteomes" id="UP000004277"/>
    </source>
</evidence>
<evidence type="ECO:0000313" key="1">
    <source>
        <dbReference type="EMBL" id="TMS58797.1"/>
    </source>
</evidence>
<organism evidence="1 2">
    <name type="scientific">Imbroritus primus</name>
    <dbReference type="NCBI Taxonomy" id="3058603"/>
    <lineage>
        <taxon>Bacteria</taxon>
        <taxon>Pseudomonadati</taxon>
        <taxon>Pseudomonadota</taxon>
        <taxon>Betaproteobacteria</taxon>
        <taxon>Burkholderiales</taxon>
        <taxon>Burkholderiaceae</taxon>
        <taxon>Imbroritus</taxon>
    </lineage>
</organism>
<name>A0ACD3SRA5_9BURK</name>
<reference evidence="1" key="1">
    <citation type="submission" date="2019-05" db="EMBL/GenBank/DDBJ databases">
        <title>Revised genome assembly of Burkholderiaceae (previously Ralstonia) sp. PBA.</title>
        <authorList>
            <person name="Gan H.M."/>
        </authorList>
    </citation>
    <scope>NUCLEOTIDE SEQUENCE</scope>
    <source>
        <strain evidence="1">PBA</strain>
    </source>
</reference>
<protein>
    <submittedName>
        <fullName evidence="1">DMT family transporter</fullName>
    </submittedName>
</protein>